<dbReference type="EMBL" id="JWZT01005340">
    <property type="protein sequence ID" value="KII61321.1"/>
    <property type="molecule type" value="Genomic_DNA"/>
</dbReference>
<comment type="caution">
    <text evidence="3">The sequence shown here is derived from an EMBL/GenBank/DDBJ whole genome shotgun (WGS) entry which is preliminary data.</text>
</comment>
<feature type="region of interest" description="Disordered" evidence="1">
    <location>
        <begin position="134"/>
        <end position="155"/>
    </location>
</feature>
<dbReference type="InterPro" id="IPR019496">
    <property type="entry name" value="NUFIP1_cons_dom"/>
</dbReference>
<proteinExistence type="predicted"/>
<sequence length="202" mass="24320">MNSILVEPTFWMFQADKIYDNLPIFMARGFFNLETEIYGISKHRKHAYHPINSGMLGFGLTASWFTMRKDFNNNYKKKVTKNVKPPTKNNHNYEQRTHDHDDDDYSWKMDEVMKKVNFGLSTEEEIKRWRAERKANYPRSDKKSEKNEKTKTWKLDSLKQKKSRKLRPLVKIFEEMEKQSQIDVIEECIKYIVANNYFDKQT</sequence>
<protein>
    <recommendedName>
        <fullName evidence="2">FMR1-interacting protein 1 conserved domain-containing protein</fullName>
    </recommendedName>
</protein>
<evidence type="ECO:0000259" key="2">
    <source>
        <dbReference type="Pfam" id="PF10453"/>
    </source>
</evidence>
<evidence type="ECO:0000256" key="1">
    <source>
        <dbReference type="SAM" id="MobiDB-lite"/>
    </source>
</evidence>
<keyword evidence="4" id="KW-1185">Reference proteome</keyword>
<gene>
    <name evidence="3" type="ORF">RF11_15578</name>
</gene>
<reference evidence="3 4" key="1">
    <citation type="journal article" date="2014" name="Genome Biol. Evol.">
        <title>The genome of the myxosporean Thelohanellus kitauei shows adaptations to nutrient acquisition within its fish host.</title>
        <authorList>
            <person name="Yang Y."/>
            <person name="Xiong J."/>
            <person name="Zhou Z."/>
            <person name="Huo F."/>
            <person name="Miao W."/>
            <person name="Ran C."/>
            <person name="Liu Y."/>
            <person name="Zhang J."/>
            <person name="Feng J."/>
            <person name="Wang M."/>
            <person name="Wang M."/>
            <person name="Wang L."/>
            <person name="Yao B."/>
        </authorList>
    </citation>
    <scope>NUCLEOTIDE SEQUENCE [LARGE SCALE GENOMIC DNA]</scope>
    <source>
        <strain evidence="3">Wuqing</strain>
    </source>
</reference>
<name>A0A0C2MI39_THEKT</name>
<dbReference type="Pfam" id="PF10453">
    <property type="entry name" value="NUFIP1"/>
    <property type="match status" value="1"/>
</dbReference>
<evidence type="ECO:0000313" key="4">
    <source>
        <dbReference type="Proteomes" id="UP000031668"/>
    </source>
</evidence>
<dbReference type="Proteomes" id="UP000031668">
    <property type="component" value="Unassembled WGS sequence"/>
</dbReference>
<feature type="compositionally biased region" description="Basic and acidic residues" evidence="1">
    <location>
        <begin position="91"/>
        <end position="102"/>
    </location>
</feature>
<feature type="region of interest" description="Disordered" evidence="1">
    <location>
        <begin position="82"/>
        <end position="102"/>
    </location>
</feature>
<accession>A0A0C2MI39</accession>
<evidence type="ECO:0000313" key="3">
    <source>
        <dbReference type="EMBL" id="KII61321.1"/>
    </source>
</evidence>
<feature type="domain" description="FMR1-interacting protein 1 conserved" evidence="2">
    <location>
        <begin position="117"/>
        <end position="149"/>
    </location>
</feature>
<dbReference type="AlphaFoldDB" id="A0A0C2MI39"/>
<organism evidence="3 4">
    <name type="scientific">Thelohanellus kitauei</name>
    <name type="common">Myxosporean</name>
    <dbReference type="NCBI Taxonomy" id="669202"/>
    <lineage>
        <taxon>Eukaryota</taxon>
        <taxon>Metazoa</taxon>
        <taxon>Cnidaria</taxon>
        <taxon>Myxozoa</taxon>
        <taxon>Myxosporea</taxon>
        <taxon>Bivalvulida</taxon>
        <taxon>Platysporina</taxon>
        <taxon>Myxobolidae</taxon>
        <taxon>Thelohanellus</taxon>
    </lineage>
</organism>